<evidence type="ECO:0008006" key="3">
    <source>
        <dbReference type="Google" id="ProtNLM"/>
    </source>
</evidence>
<gene>
    <name evidence="1" type="ORF">HNP81_003820</name>
</gene>
<comment type="caution">
    <text evidence="1">The sequence shown here is derived from an EMBL/GenBank/DDBJ whole genome shotgun (WGS) entry which is preliminary data.</text>
</comment>
<dbReference type="PROSITE" id="PS51257">
    <property type="entry name" value="PROKAR_LIPOPROTEIN"/>
    <property type="match status" value="1"/>
</dbReference>
<accession>A0ABR6CV68</accession>
<keyword evidence="2" id="KW-1185">Reference proteome</keyword>
<dbReference type="Proteomes" id="UP000626697">
    <property type="component" value="Unassembled WGS sequence"/>
</dbReference>
<name>A0ABR6CV68_9BACI</name>
<protein>
    <recommendedName>
        <fullName evidence="3">DUF4871 domain-containing protein</fullName>
    </recommendedName>
</protein>
<sequence>MTKFSKITEGKVINIKKVICILGILFLLALVGCSSKNNAGQDKPKESINNQHKVEETTKESGKDIVRDERYWKESEHFKIDNNTLIGTPNLLGVTFDENDKFYVNKPQKHIWYFWGTGEQLNGKLTVKAIHQDTSEQIELVKDAPMGGSLNGANGHAPTTMKFNKSGKWALDTYIGDKLFGSVTIMVED</sequence>
<proteinExistence type="predicted"/>
<dbReference type="EMBL" id="JACJHX010000015">
    <property type="protein sequence ID" value="MBA9028500.1"/>
    <property type="molecule type" value="Genomic_DNA"/>
</dbReference>
<evidence type="ECO:0000313" key="1">
    <source>
        <dbReference type="EMBL" id="MBA9028500.1"/>
    </source>
</evidence>
<evidence type="ECO:0000313" key="2">
    <source>
        <dbReference type="Proteomes" id="UP000626697"/>
    </source>
</evidence>
<dbReference type="Gene3D" id="2.60.40.3830">
    <property type="match status" value="1"/>
</dbReference>
<dbReference type="RefSeq" id="WP_182503587.1">
    <property type="nucleotide sequence ID" value="NZ_JACJHX010000015.1"/>
</dbReference>
<reference evidence="1 2" key="1">
    <citation type="submission" date="2020-08" db="EMBL/GenBank/DDBJ databases">
        <title>Genomic Encyclopedia of Type Strains, Phase IV (KMG-IV): sequencing the most valuable type-strain genomes for metagenomic binning, comparative biology and taxonomic classification.</title>
        <authorList>
            <person name="Goeker M."/>
        </authorList>
    </citation>
    <scope>NUCLEOTIDE SEQUENCE [LARGE SCALE GENOMIC DNA]</scope>
    <source>
        <strain evidence="1 2">DSM 105481</strain>
    </source>
</reference>
<organism evidence="1 2">
    <name type="scientific">Peribacillus huizhouensis</name>
    <dbReference type="NCBI Taxonomy" id="1501239"/>
    <lineage>
        <taxon>Bacteria</taxon>
        <taxon>Bacillati</taxon>
        <taxon>Bacillota</taxon>
        <taxon>Bacilli</taxon>
        <taxon>Bacillales</taxon>
        <taxon>Bacillaceae</taxon>
        <taxon>Peribacillus</taxon>
    </lineage>
</organism>